<dbReference type="Gene3D" id="3.30.70.1070">
    <property type="entry name" value="Sporulation related repeat"/>
    <property type="match status" value="1"/>
</dbReference>
<keyword evidence="4" id="KW-1185">Reference proteome</keyword>
<dbReference type="EMBL" id="BAABDF010000007">
    <property type="protein sequence ID" value="GAA3874671.1"/>
    <property type="molecule type" value="Genomic_DNA"/>
</dbReference>
<sequence>MYQKVIMGRKNEAKIDMTHSYDPRKGMEPRMAAPSSMPRTAYATHPEAGQISDQPTARGAVRNAQTVRFEPHPTHGGNGYGSGSAAHVYGGAETGGDDNRPRLGATQWGGALVSLALVVGLGVWGYKLMVRDVSGVPVIRALAGEARLVPEDPGGQLAMHQGLAVNSVTADGSASPPADRLILAPHSAALSDEDKALSEIEPVLSAVEASDTVNESDVDASLLVEASVDAEGIALEDFTPVSADIPLTTASFGVVNSPRPLPRPAKRVMAPTNGVPSLDGVAGDVMAALTGTAELSGADLEAGARLVQFGAFQDVEVARSEWEKLAGRFSDFMDGKTRVIEEATSGGKTFYRLRASGFADAADADRFCAALTSMNAPCVPTVHR</sequence>
<accession>A0ABP7KEE3</accession>
<organism evidence="3 4">
    <name type="scientific">Celeribacter arenosi</name>
    <dbReference type="NCBI Taxonomy" id="792649"/>
    <lineage>
        <taxon>Bacteria</taxon>
        <taxon>Pseudomonadati</taxon>
        <taxon>Pseudomonadota</taxon>
        <taxon>Alphaproteobacteria</taxon>
        <taxon>Rhodobacterales</taxon>
        <taxon>Roseobacteraceae</taxon>
        <taxon>Celeribacter</taxon>
    </lineage>
</organism>
<evidence type="ECO:0000256" key="1">
    <source>
        <dbReference type="SAM" id="Phobius"/>
    </source>
</evidence>
<dbReference type="InterPro" id="IPR007730">
    <property type="entry name" value="SPOR-like_dom"/>
</dbReference>
<reference evidence="4" key="1">
    <citation type="journal article" date="2019" name="Int. J. Syst. Evol. Microbiol.">
        <title>The Global Catalogue of Microorganisms (GCM) 10K type strain sequencing project: providing services to taxonomists for standard genome sequencing and annotation.</title>
        <authorList>
            <consortium name="The Broad Institute Genomics Platform"/>
            <consortium name="The Broad Institute Genome Sequencing Center for Infectious Disease"/>
            <person name="Wu L."/>
            <person name="Ma J."/>
        </authorList>
    </citation>
    <scope>NUCLEOTIDE SEQUENCE [LARGE SCALE GENOMIC DNA]</scope>
    <source>
        <strain evidence="4">JCM 17190</strain>
    </source>
</reference>
<comment type="caution">
    <text evidence="3">The sequence shown here is derived from an EMBL/GenBank/DDBJ whole genome shotgun (WGS) entry which is preliminary data.</text>
</comment>
<dbReference type="Pfam" id="PF05036">
    <property type="entry name" value="SPOR"/>
    <property type="match status" value="1"/>
</dbReference>
<proteinExistence type="predicted"/>
<dbReference type="InterPro" id="IPR036680">
    <property type="entry name" value="SPOR-like_sf"/>
</dbReference>
<keyword evidence="1" id="KW-0472">Membrane</keyword>
<feature type="domain" description="SPOR" evidence="2">
    <location>
        <begin position="299"/>
        <end position="384"/>
    </location>
</feature>
<dbReference type="Proteomes" id="UP001399917">
    <property type="component" value="Unassembled WGS sequence"/>
</dbReference>
<evidence type="ECO:0000313" key="4">
    <source>
        <dbReference type="Proteomes" id="UP001399917"/>
    </source>
</evidence>
<feature type="transmembrane region" description="Helical" evidence="1">
    <location>
        <begin position="108"/>
        <end position="126"/>
    </location>
</feature>
<dbReference type="PROSITE" id="PS51724">
    <property type="entry name" value="SPOR"/>
    <property type="match status" value="1"/>
</dbReference>
<name>A0ABP7KEE3_9RHOB</name>
<dbReference type="SUPFAM" id="SSF110997">
    <property type="entry name" value="Sporulation related repeat"/>
    <property type="match status" value="1"/>
</dbReference>
<protein>
    <recommendedName>
        <fullName evidence="2">SPOR domain-containing protein</fullName>
    </recommendedName>
</protein>
<evidence type="ECO:0000313" key="3">
    <source>
        <dbReference type="EMBL" id="GAA3874671.1"/>
    </source>
</evidence>
<keyword evidence="1" id="KW-1133">Transmembrane helix</keyword>
<evidence type="ECO:0000259" key="2">
    <source>
        <dbReference type="PROSITE" id="PS51724"/>
    </source>
</evidence>
<keyword evidence="1" id="KW-0812">Transmembrane</keyword>
<gene>
    <name evidence="3" type="ORF">GCM10022404_25620</name>
</gene>